<feature type="compositionally biased region" description="Polar residues" evidence="1">
    <location>
        <begin position="76"/>
        <end position="101"/>
    </location>
</feature>
<name>A0A9P1H5M8_9PEZI</name>
<feature type="transmembrane region" description="Helical" evidence="2">
    <location>
        <begin position="343"/>
        <end position="364"/>
    </location>
</feature>
<comment type="caution">
    <text evidence="3">The sequence shown here is derived from an EMBL/GenBank/DDBJ whole genome shotgun (WGS) entry which is preliminary data.</text>
</comment>
<evidence type="ECO:0000256" key="2">
    <source>
        <dbReference type="SAM" id="Phobius"/>
    </source>
</evidence>
<feature type="transmembrane region" description="Helical" evidence="2">
    <location>
        <begin position="411"/>
        <end position="432"/>
    </location>
</feature>
<evidence type="ECO:0000313" key="4">
    <source>
        <dbReference type="Proteomes" id="UP000838763"/>
    </source>
</evidence>
<dbReference type="PANTHER" id="PTHR37544:SF3">
    <property type="entry name" value="SPRAY"/>
    <property type="match status" value="1"/>
</dbReference>
<dbReference type="AlphaFoldDB" id="A0A9P1H5M8"/>
<dbReference type="InterPro" id="IPR021840">
    <property type="entry name" value="DUF3433"/>
</dbReference>
<evidence type="ECO:0000313" key="3">
    <source>
        <dbReference type="EMBL" id="CAI4216008.1"/>
    </source>
</evidence>
<feature type="compositionally biased region" description="Low complexity" evidence="1">
    <location>
        <begin position="1"/>
        <end position="75"/>
    </location>
</feature>
<organism evidence="3 4">
    <name type="scientific">Parascedosporium putredinis</name>
    <dbReference type="NCBI Taxonomy" id="1442378"/>
    <lineage>
        <taxon>Eukaryota</taxon>
        <taxon>Fungi</taxon>
        <taxon>Dikarya</taxon>
        <taxon>Ascomycota</taxon>
        <taxon>Pezizomycotina</taxon>
        <taxon>Sordariomycetes</taxon>
        <taxon>Hypocreomycetidae</taxon>
        <taxon>Microascales</taxon>
        <taxon>Microascaceae</taxon>
        <taxon>Parascedosporium</taxon>
    </lineage>
</organism>
<dbReference type="EMBL" id="CALLCH030000014">
    <property type="protein sequence ID" value="CAI4216008.1"/>
    <property type="molecule type" value="Genomic_DNA"/>
</dbReference>
<dbReference type="Pfam" id="PF11915">
    <property type="entry name" value="DUF3433"/>
    <property type="match status" value="1"/>
</dbReference>
<reference evidence="3" key="1">
    <citation type="submission" date="2022-11" db="EMBL/GenBank/DDBJ databases">
        <authorList>
            <person name="Scott C."/>
            <person name="Bruce N."/>
        </authorList>
    </citation>
    <scope>NUCLEOTIDE SEQUENCE</scope>
</reference>
<dbReference type="OrthoDB" id="5428901at2759"/>
<keyword evidence="2" id="KW-0812">Transmembrane</keyword>
<keyword evidence="2" id="KW-0472">Membrane</keyword>
<sequence>MRNPNDPTTTPDDPTSTPDDPTTTPNDPTTTPNDPTTTPNDPTTTPDDPTTTPDDPTTTPDDPTTTPDDPTTTPDVSTSDGMTTEPSPNSQTTSDAPTSTAPEYYGIRTSRTFASWASAAYSDIASFEPGRQLLSHDGASGAALAGAAVTMIPIFLSNFIADIGSAFAGEAIFLDTHYCDAPDFANTLNPCWPPRVSSNKWALTVVTTSIAVVVVSLVYVVALWIRTPQTVKMKATSSISSVASLMGHPEVEREFANVPSELSNRGLIARLQGKQYTLGDYTLEDDKWAALHAKQDDTHSKWLKKREAVDYVFAVILLALLGFCAAALAYADDPRRIFRYGTRNWTIGIRIFFALLAIAIAKYWSTAFTDVQSLSHFARMQKQACTPRETVNKKSYAIPFIAILPLARMGYMVAAGVAFTALLSEFFVIFLAGLPYRPGQLRTEYLVCAIISIIVLIIMLVAIVFLHRWRRSLPHMPRRPNSVAALMTYVAETNMSRDFTSIEEMRRKERERAIEGLGKSYGYGLRTDEAGRKRWVVDQVELEGDSRRKIGEDIQYQKSV</sequence>
<feature type="transmembrane region" description="Helical" evidence="2">
    <location>
        <begin position="311"/>
        <end position="331"/>
    </location>
</feature>
<keyword evidence="4" id="KW-1185">Reference proteome</keyword>
<feature type="transmembrane region" description="Helical" evidence="2">
    <location>
        <begin position="444"/>
        <end position="466"/>
    </location>
</feature>
<feature type="transmembrane region" description="Helical" evidence="2">
    <location>
        <begin position="201"/>
        <end position="225"/>
    </location>
</feature>
<keyword evidence="2" id="KW-1133">Transmembrane helix</keyword>
<dbReference type="Proteomes" id="UP000838763">
    <property type="component" value="Unassembled WGS sequence"/>
</dbReference>
<feature type="region of interest" description="Disordered" evidence="1">
    <location>
        <begin position="1"/>
        <end position="102"/>
    </location>
</feature>
<evidence type="ECO:0000256" key="1">
    <source>
        <dbReference type="SAM" id="MobiDB-lite"/>
    </source>
</evidence>
<accession>A0A9P1H5M8</accession>
<dbReference type="PANTHER" id="PTHR37544">
    <property type="entry name" value="SPRAY-RELATED"/>
    <property type="match status" value="1"/>
</dbReference>
<dbReference type="PRINTS" id="PR01217">
    <property type="entry name" value="PRICHEXTENSN"/>
</dbReference>
<proteinExistence type="predicted"/>
<gene>
    <name evidence="3" type="ORF">PPNO1_LOCUS5679</name>
</gene>
<protein>
    <submittedName>
        <fullName evidence="3">Uncharacterized protein</fullName>
    </submittedName>
</protein>